<dbReference type="Proteomes" id="UP000827092">
    <property type="component" value="Unassembled WGS sequence"/>
</dbReference>
<dbReference type="Gene3D" id="3.40.50.12780">
    <property type="entry name" value="N-terminal domain of ligase-like"/>
    <property type="match status" value="1"/>
</dbReference>
<gene>
    <name evidence="3" type="ORF">JTE90_027946</name>
</gene>
<dbReference type="InterPro" id="IPR020845">
    <property type="entry name" value="AMP-binding_CS"/>
</dbReference>
<keyword evidence="1" id="KW-0472">Membrane</keyword>
<proteinExistence type="predicted"/>
<organism evidence="3 4">
    <name type="scientific">Oedothorax gibbosus</name>
    <dbReference type="NCBI Taxonomy" id="931172"/>
    <lineage>
        <taxon>Eukaryota</taxon>
        <taxon>Metazoa</taxon>
        <taxon>Ecdysozoa</taxon>
        <taxon>Arthropoda</taxon>
        <taxon>Chelicerata</taxon>
        <taxon>Arachnida</taxon>
        <taxon>Araneae</taxon>
        <taxon>Araneomorphae</taxon>
        <taxon>Entelegynae</taxon>
        <taxon>Araneoidea</taxon>
        <taxon>Linyphiidae</taxon>
        <taxon>Erigoninae</taxon>
        <taxon>Oedothorax</taxon>
    </lineage>
</organism>
<dbReference type="EMBL" id="JAFNEN010000091">
    <property type="protein sequence ID" value="KAG8195203.1"/>
    <property type="molecule type" value="Genomic_DNA"/>
</dbReference>
<sequence>MVFDSIKVSTPLKRKEFLTTLTKRPIVVWNKKVPNTKLEKFKRTIEIKYGQQFGTYFDFHQWSVENFVDLWKEIWEYFDITTSKPYEKVFHKTGPGFLDNEWFSESRWNWAENILRTRNNNLALICEDEFKNRETFTFNEIFKKVELYAAALKKSGVTVGDRVGGYISSRKEALFAMLATTSIGAIWGAVLPFYGAKPAAMAMSMLDPKIIFTVDWLTIDGNYFFPLKNIVPISESCSNLEKIIVVTKSEESIDISTIPKSVLLDDFLRTVREADGSIPLLQFEQLPSNHPTFINFTSGTTGRPKGVVHSAVALIAQMRDFDLHLNLKEGDVVYNHNPVGWTAWDYQIPCLSLGITQFMFEGSPECAKKGITIWDTFSRNKVTYAFIATAYVDYIEQQSIIPDENTNLDSLKIILLGGSPPKPKNYEFLLNKVKRDLFVGSLYGSTETFGIFSGFDLNSPLYMCEIQAPALGVDLHCFDDKGNSIVGVRGEVVVSTPSPSFPIYLWRDEENSLLRDTYFSKYGGKYH</sequence>
<dbReference type="InterPro" id="IPR000873">
    <property type="entry name" value="AMP-dep_synth/lig_dom"/>
</dbReference>
<dbReference type="AlphaFoldDB" id="A0AAV6VGH8"/>
<dbReference type="PROSITE" id="PS00455">
    <property type="entry name" value="AMP_BINDING"/>
    <property type="match status" value="1"/>
</dbReference>
<reference evidence="3 4" key="1">
    <citation type="journal article" date="2022" name="Nat. Ecol. Evol.">
        <title>A masculinizing supergene underlies an exaggerated male reproductive morph in a spider.</title>
        <authorList>
            <person name="Hendrickx F."/>
            <person name="De Corte Z."/>
            <person name="Sonet G."/>
            <person name="Van Belleghem S.M."/>
            <person name="Kostlbacher S."/>
            <person name="Vangestel C."/>
        </authorList>
    </citation>
    <scope>NUCLEOTIDE SEQUENCE [LARGE SCALE GENOMIC DNA]</scope>
    <source>
        <strain evidence="3">W744_W776</strain>
    </source>
</reference>
<dbReference type="PANTHER" id="PTHR42921:SF1">
    <property type="entry name" value="ACETOACETYL-COA SYNTHETASE"/>
    <property type="match status" value="1"/>
</dbReference>
<evidence type="ECO:0000313" key="4">
    <source>
        <dbReference type="Proteomes" id="UP000827092"/>
    </source>
</evidence>
<keyword evidence="1" id="KW-1133">Transmembrane helix</keyword>
<keyword evidence="4" id="KW-1185">Reference proteome</keyword>
<feature type="domain" description="AMP-dependent synthetase/ligase" evidence="2">
    <location>
        <begin position="118"/>
        <end position="498"/>
    </location>
</feature>
<accession>A0AAV6VGH8</accession>
<evidence type="ECO:0000313" key="3">
    <source>
        <dbReference type="EMBL" id="KAG8195203.1"/>
    </source>
</evidence>
<evidence type="ECO:0000256" key="1">
    <source>
        <dbReference type="SAM" id="Phobius"/>
    </source>
</evidence>
<dbReference type="Pfam" id="PF00501">
    <property type="entry name" value="AMP-binding"/>
    <property type="match status" value="1"/>
</dbReference>
<keyword evidence="1" id="KW-0812">Transmembrane</keyword>
<comment type="caution">
    <text evidence="3">The sequence shown here is derived from an EMBL/GenBank/DDBJ whole genome shotgun (WGS) entry which is preliminary data.</text>
</comment>
<protein>
    <recommendedName>
        <fullName evidence="2">AMP-dependent synthetase/ligase domain-containing protein</fullName>
    </recommendedName>
</protein>
<dbReference type="InterPro" id="IPR042099">
    <property type="entry name" value="ANL_N_sf"/>
</dbReference>
<dbReference type="GO" id="GO:0030729">
    <property type="term" value="F:acetoacetate-CoA ligase activity"/>
    <property type="evidence" value="ECO:0007669"/>
    <property type="project" value="TreeGrafter"/>
</dbReference>
<dbReference type="PANTHER" id="PTHR42921">
    <property type="entry name" value="ACETOACETYL-COA SYNTHETASE"/>
    <property type="match status" value="1"/>
</dbReference>
<evidence type="ECO:0000259" key="2">
    <source>
        <dbReference type="Pfam" id="PF00501"/>
    </source>
</evidence>
<feature type="transmembrane region" description="Helical" evidence="1">
    <location>
        <begin position="174"/>
        <end position="195"/>
    </location>
</feature>
<name>A0AAV6VGH8_9ARAC</name>
<dbReference type="SUPFAM" id="SSF56801">
    <property type="entry name" value="Acetyl-CoA synthetase-like"/>
    <property type="match status" value="1"/>
</dbReference>